<proteinExistence type="predicted"/>
<dbReference type="Proteomes" id="UP000002727">
    <property type="component" value="Chromosome"/>
</dbReference>
<dbReference type="PATRIC" id="fig|523850.10.peg.1177"/>
<evidence type="ECO:0000313" key="1">
    <source>
        <dbReference type="EMBL" id="ACJ16658.1"/>
    </source>
</evidence>
<sequence>MRLVVASVLAGRYAVEELVDAESLKVSLDVVVVRVGYNANMEAKVFQDLNRFNGIVEEFSVFFVHGDAYLPEILGNGEAVALGNLPHGLGVDVPYLNVGLSGELLEESRAFSLVLPPDFNDVQIFPAGPSENIPNDALVGYVFPLLCYKRADEIEEDRSEHLYHRRNLERDVKTVPLAQRQLLIEKFSRTCLDDRKTLERLLSMGRAQRGKGRGVSKIEAILLVWGVRDEVLEKLPVEGYWLYGEYDFIAKVEFMSEKEAEEFERKLRRLIHGGTFKLIPVKLSAVKNSEGEGVKVSMFESVRASAP</sequence>
<dbReference type="eggNOG" id="arCOG08594">
    <property type="taxonomic scope" value="Archaea"/>
</dbReference>
<evidence type="ECO:0000313" key="2">
    <source>
        <dbReference type="Proteomes" id="UP000002727"/>
    </source>
</evidence>
<reference evidence="1 2" key="1">
    <citation type="journal article" date="2008" name="J. Bacteriol.">
        <title>The complete genome sequence of Thermococcus onnurineus NA1 reveals a mixed heterotrophic and carboxydotrophic metabolism.</title>
        <authorList>
            <person name="Lee H.S."/>
            <person name="Kang S.G."/>
            <person name="Bae S.S."/>
            <person name="Lim J.K."/>
            <person name="Cho Y."/>
            <person name="Kim Y.J."/>
            <person name="Jeon J.H."/>
            <person name="Cha S.S."/>
            <person name="Kwon K.K."/>
            <person name="Kim H.T."/>
            <person name="Park C.J."/>
            <person name="Lee H.W."/>
            <person name="Kim S.I."/>
            <person name="Chun J."/>
            <person name="Colwell R.R."/>
            <person name="Kim S.J."/>
            <person name="Lee J.H."/>
        </authorList>
    </citation>
    <scope>NUCLEOTIDE SEQUENCE [LARGE SCALE GENOMIC DNA]</scope>
    <source>
        <strain evidence="1 2">NA1</strain>
    </source>
</reference>
<dbReference type="HOGENOM" id="CLU_904952_0_0_2"/>
<dbReference type="AlphaFoldDB" id="B6YX45"/>
<gene>
    <name evidence="1" type="ordered locus">TON_1170</name>
</gene>
<protein>
    <submittedName>
        <fullName evidence="1">Uncharacterized protein</fullName>
    </submittedName>
</protein>
<dbReference type="EMBL" id="CP000855">
    <property type="protein sequence ID" value="ACJ16658.1"/>
    <property type="molecule type" value="Genomic_DNA"/>
</dbReference>
<accession>B6YX45</accession>
<name>B6YX45_THEON</name>
<keyword evidence="2" id="KW-1185">Reference proteome</keyword>
<organism evidence="1 2">
    <name type="scientific">Thermococcus onnurineus (strain NA1)</name>
    <dbReference type="NCBI Taxonomy" id="523850"/>
    <lineage>
        <taxon>Archaea</taxon>
        <taxon>Methanobacteriati</taxon>
        <taxon>Methanobacteriota</taxon>
        <taxon>Thermococci</taxon>
        <taxon>Thermococcales</taxon>
        <taxon>Thermococcaceae</taxon>
        <taxon>Thermococcus</taxon>
    </lineage>
</organism>
<dbReference type="KEGG" id="ton:TON_1170"/>